<evidence type="ECO:0000313" key="6">
    <source>
        <dbReference type="Proteomes" id="UP000286100"/>
    </source>
</evidence>
<organism evidence="5 6">
    <name type="scientific">Sphingomonas cavernae</name>
    <dbReference type="NCBI Taxonomy" id="2320861"/>
    <lineage>
        <taxon>Bacteria</taxon>
        <taxon>Pseudomonadati</taxon>
        <taxon>Pseudomonadota</taxon>
        <taxon>Alphaproteobacteria</taxon>
        <taxon>Sphingomonadales</taxon>
        <taxon>Sphingomonadaceae</taxon>
        <taxon>Sphingomonas</taxon>
    </lineage>
</organism>
<dbReference type="Gene3D" id="3.90.730.10">
    <property type="entry name" value="Ribonuclease T2-like"/>
    <property type="match status" value="1"/>
</dbReference>
<dbReference type="AlphaFoldDB" id="A0A418W6L0"/>
<reference evidence="5 6" key="1">
    <citation type="submission" date="2018-09" db="EMBL/GenBank/DDBJ databases">
        <authorList>
            <person name="Zhu H."/>
        </authorList>
    </citation>
    <scope>NUCLEOTIDE SEQUENCE [LARGE SCALE GENOMIC DNA]</scope>
    <source>
        <strain evidence="5 6">K2R01-6</strain>
    </source>
</reference>
<evidence type="ECO:0000256" key="4">
    <source>
        <dbReference type="SAM" id="SignalP"/>
    </source>
</evidence>
<dbReference type="GO" id="GO:0033897">
    <property type="term" value="F:ribonuclease T2 activity"/>
    <property type="evidence" value="ECO:0007669"/>
    <property type="project" value="InterPro"/>
</dbReference>
<proteinExistence type="inferred from homology"/>
<dbReference type="InterPro" id="IPR033130">
    <property type="entry name" value="RNase_T2_His_AS_2"/>
</dbReference>
<dbReference type="PROSITE" id="PS00531">
    <property type="entry name" value="RNASE_T2_2"/>
    <property type="match status" value="1"/>
</dbReference>
<evidence type="ECO:0000313" key="5">
    <source>
        <dbReference type="EMBL" id="RJF85598.1"/>
    </source>
</evidence>
<dbReference type="PROSITE" id="PS00530">
    <property type="entry name" value="RNASE_T2_1"/>
    <property type="match status" value="1"/>
</dbReference>
<gene>
    <name evidence="5" type="ORF">D3876_16915</name>
</gene>
<dbReference type="Pfam" id="PF00445">
    <property type="entry name" value="Ribonuclease_T2"/>
    <property type="match status" value="1"/>
</dbReference>
<protein>
    <submittedName>
        <fullName evidence="5">Ribonuclease T</fullName>
    </submittedName>
</protein>
<dbReference type="GO" id="GO:0003723">
    <property type="term" value="F:RNA binding"/>
    <property type="evidence" value="ECO:0007669"/>
    <property type="project" value="InterPro"/>
</dbReference>
<dbReference type="RefSeq" id="WP_119764502.1">
    <property type="nucleotide sequence ID" value="NZ_QYUM01000004.1"/>
</dbReference>
<dbReference type="InterPro" id="IPR036430">
    <property type="entry name" value="RNase_T2-like_sf"/>
</dbReference>
<evidence type="ECO:0000256" key="2">
    <source>
        <dbReference type="RuleBase" id="RU004328"/>
    </source>
</evidence>
<dbReference type="OrthoDB" id="4720638at2"/>
<name>A0A418W6L0_9SPHN</name>
<dbReference type="PANTHER" id="PTHR11240">
    <property type="entry name" value="RIBONUCLEASE T2"/>
    <property type="match status" value="1"/>
</dbReference>
<dbReference type="InterPro" id="IPR001568">
    <property type="entry name" value="RNase_T2-like"/>
</dbReference>
<dbReference type="EMBL" id="QYUM01000004">
    <property type="protein sequence ID" value="RJF85598.1"/>
    <property type="molecule type" value="Genomic_DNA"/>
</dbReference>
<dbReference type="Proteomes" id="UP000286100">
    <property type="component" value="Unassembled WGS sequence"/>
</dbReference>
<feature type="chain" id="PRO_5019161593" evidence="4">
    <location>
        <begin position="22"/>
        <end position="237"/>
    </location>
</feature>
<sequence length="237" mass="25774">MRKPLLAVASLAVLLPGVASAQALSCAVPTNPPRPKHDGPTADQPQRDIPIGSYTLALTWSPEYCSGKQSSARDGFQCGSANRFGFTLHGLWPDGHGKQWPQYCRPARILSPKVIRDNLCATPSAQLIQHEWAKHGTCMTTRPQRYFADARRLYAGIRYPDMAVLARRPSITAGQFASAFAAANRGVSADMMRITATRGGYLDEVWLCLDQRMKPHACPAHQGGLPAGAKLRIRAIG</sequence>
<feature type="region of interest" description="Disordered" evidence="3">
    <location>
        <begin position="29"/>
        <end position="48"/>
    </location>
</feature>
<accession>A0A418W6L0</accession>
<evidence type="ECO:0000256" key="3">
    <source>
        <dbReference type="SAM" id="MobiDB-lite"/>
    </source>
</evidence>
<comment type="similarity">
    <text evidence="1 2">Belongs to the RNase T2 family.</text>
</comment>
<comment type="caution">
    <text evidence="5">The sequence shown here is derived from an EMBL/GenBank/DDBJ whole genome shotgun (WGS) entry which is preliminary data.</text>
</comment>
<keyword evidence="6" id="KW-1185">Reference proteome</keyword>
<feature type="signal peptide" evidence="4">
    <location>
        <begin position="1"/>
        <end position="21"/>
    </location>
</feature>
<dbReference type="SUPFAM" id="SSF55895">
    <property type="entry name" value="Ribonuclease Rh-like"/>
    <property type="match status" value="1"/>
</dbReference>
<evidence type="ECO:0000256" key="1">
    <source>
        <dbReference type="ARBA" id="ARBA00007469"/>
    </source>
</evidence>
<dbReference type="PANTHER" id="PTHR11240:SF22">
    <property type="entry name" value="RIBONUCLEASE T2"/>
    <property type="match status" value="1"/>
</dbReference>
<keyword evidence="4" id="KW-0732">Signal</keyword>
<dbReference type="InterPro" id="IPR018188">
    <property type="entry name" value="RNase_T2_His_AS_1"/>
</dbReference>
<dbReference type="GO" id="GO:0006401">
    <property type="term" value="P:RNA catabolic process"/>
    <property type="evidence" value="ECO:0007669"/>
    <property type="project" value="UniProtKB-ARBA"/>
</dbReference>